<dbReference type="STRING" id="3827.A0A3Q7XLI2"/>
<evidence type="ECO:0000313" key="4">
    <source>
        <dbReference type="RefSeq" id="XP_027187479.1"/>
    </source>
</evidence>
<dbReference type="Pfam" id="PF00646">
    <property type="entry name" value="F-box"/>
    <property type="match status" value="1"/>
</dbReference>
<dbReference type="AlphaFoldDB" id="A0A3Q7XLI2"/>
<dbReference type="OrthoDB" id="1427035at2759"/>
<protein>
    <submittedName>
        <fullName evidence="3 4">F-box/FBD/LRR-repeat protein At1g13570-like isoform X1</fullName>
    </submittedName>
</protein>
<dbReference type="PANTHER" id="PTHR34145">
    <property type="entry name" value="OS02G0105600 PROTEIN"/>
    <property type="match status" value="1"/>
</dbReference>
<keyword evidence="2" id="KW-1185">Reference proteome</keyword>
<evidence type="ECO:0000313" key="2">
    <source>
        <dbReference type="Proteomes" id="UP000087171"/>
    </source>
</evidence>
<dbReference type="Proteomes" id="UP000087171">
    <property type="component" value="Chromosome Ca2"/>
</dbReference>
<reference evidence="3 4" key="2">
    <citation type="submission" date="2025-04" db="UniProtKB">
        <authorList>
            <consortium name="RefSeq"/>
        </authorList>
    </citation>
    <scope>IDENTIFICATION</scope>
    <source>
        <tissue evidence="3 4">Etiolated seedlings</tissue>
    </source>
</reference>
<name>A0A3Q7XLI2_CICAR</name>
<dbReference type="RefSeq" id="XP_027187479.1">
    <property type="nucleotide sequence ID" value="XM_027331678.1"/>
</dbReference>
<reference evidence="2" key="1">
    <citation type="journal article" date="2013" name="Nat. Biotechnol.">
        <title>Draft genome sequence of chickpea (Cicer arietinum) provides a resource for trait improvement.</title>
        <authorList>
            <person name="Varshney R.K."/>
            <person name="Song C."/>
            <person name="Saxena R.K."/>
            <person name="Azam S."/>
            <person name="Yu S."/>
            <person name="Sharpe A.G."/>
            <person name="Cannon S."/>
            <person name="Baek J."/>
            <person name="Rosen B.D."/>
            <person name="Tar'an B."/>
            <person name="Millan T."/>
            <person name="Zhang X."/>
            <person name="Ramsay L.D."/>
            <person name="Iwata A."/>
            <person name="Wang Y."/>
            <person name="Nelson W."/>
            <person name="Farmer A.D."/>
            <person name="Gaur P.M."/>
            <person name="Soderlund C."/>
            <person name="Penmetsa R.V."/>
            <person name="Xu C."/>
            <person name="Bharti A.K."/>
            <person name="He W."/>
            <person name="Winter P."/>
            <person name="Zhao S."/>
            <person name="Hane J.K."/>
            <person name="Carrasquilla-Garcia N."/>
            <person name="Condie J.A."/>
            <person name="Upadhyaya H.D."/>
            <person name="Luo M.C."/>
            <person name="Thudi M."/>
            <person name="Gowda C.L."/>
            <person name="Singh N.P."/>
            <person name="Lichtenzveig J."/>
            <person name="Gali K.K."/>
            <person name="Rubio J."/>
            <person name="Nadarajan N."/>
            <person name="Dolezel J."/>
            <person name="Bansal K.C."/>
            <person name="Xu X."/>
            <person name="Edwards D."/>
            <person name="Zhang G."/>
            <person name="Kahl G."/>
            <person name="Gil J."/>
            <person name="Singh K.B."/>
            <person name="Datta S.K."/>
            <person name="Jackson S.A."/>
            <person name="Wang J."/>
            <person name="Cook D.R."/>
        </authorList>
    </citation>
    <scope>NUCLEOTIDE SEQUENCE [LARGE SCALE GENOMIC DNA]</scope>
    <source>
        <strain evidence="2">cv. CDC Frontier</strain>
    </source>
</reference>
<dbReference type="InterPro" id="IPR053772">
    <property type="entry name" value="At1g61320/At1g61330-like"/>
</dbReference>
<dbReference type="PROSITE" id="PS50181">
    <property type="entry name" value="FBOX"/>
    <property type="match status" value="1"/>
</dbReference>
<accession>A0A3Q7XLI2</accession>
<evidence type="ECO:0000313" key="3">
    <source>
        <dbReference type="RefSeq" id="XP_027187478.1"/>
    </source>
</evidence>
<dbReference type="RefSeq" id="XP_027187478.1">
    <property type="nucleotide sequence ID" value="XM_027331677.1"/>
</dbReference>
<dbReference type="InterPro" id="IPR001810">
    <property type="entry name" value="F-box_dom"/>
</dbReference>
<dbReference type="InterPro" id="IPR055411">
    <property type="entry name" value="LRR_FXL15/At3g58940/PEG3-like"/>
</dbReference>
<gene>
    <name evidence="3 4" type="primary">LOC101504222</name>
</gene>
<organism evidence="2 3">
    <name type="scientific">Cicer arietinum</name>
    <name type="common">Chickpea</name>
    <name type="synonym">Garbanzo</name>
    <dbReference type="NCBI Taxonomy" id="3827"/>
    <lineage>
        <taxon>Eukaryota</taxon>
        <taxon>Viridiplantae</taxon>
        <taxon>Streptophyta</taxon>
        <taxon>Embryophyta</taxon>
        <taxon>Tracheophyta</taxon>
        <taxon>Spermatophyta</taxon>
        <taxon>Magnoliopsida</taxon>
        <taxon>eudicotyledons</taxon>
        <taxon>Gunneridae</taxon>
        <taxon>Pentapetalae</taxon>
        <taxon>rosids</taxon>
        <taxon>fabids</taxon>
        <taxon>Fabales</taxon>
        <taxon>Fabaceae</taxon>
        <taxon>Papilionoideae</taxon>
        <taxon>50 kb inversion clade</taxon>
        <taxon>NPAAA clade</taxon>
        <taxon>Hologalegina</taxon>
        <taxon>IRL clade</taxon>
        <taxon>Cicereae</taxon>
        <taxon>Cicer</taxon>
    </lineage>
</organism>
<feature type="domain" description="F-box" evidence="1">
    <location>
        <begin position="14"/>
        <end position="66"/>
    </location>
</feature>
<dbReference type="SUPFAM" id="SSF52047">
    <property type="entry name" value="RNI-like"/>
    <property type="match status" value="1"/>
</dbReference>
<dbReference type="Pfam" id="PF24758">
    <property type="entry name" value="LRR_At5g56370"/>
    <property type="match status" value="1"/>
</dbReference>
<dbReference type="Gene3D" id="3.80.10.10">
    <property type="entry name" value="Ribonuclease Inhibitor"/>
    <property type="match status" value="1"/>
</dbReference>
<sequence length="434" mass="49614">MTQSKKKADCGDHTDLITDLPWNVIDGILKYLNIRELVGTSILSRKWRYMWMSVLQLEFDEDFFYYCEEYYEGPEISRIMMEILMLHSGPLYKFTLSLPSDFMQIDCLDELILFLSTSGIKDLELQNLGFRTLSYQVPSYVFSCQELTSLDLNGFELSVPPNFGGLKRLIVLNFHLVTFESGALEKLIPGFPLLERLTISFCSGLECIDLSAPTLKVLRINSEGNIKTISLKNANNLIDFSLLDYRDEDSESVGVSCLIKSLPKIQRLVMEIFSFYYKVLYAAGGIRQSLVDSFSSLEYLQFVGTKLCEREGVLYIVSVLTNTPNLVELVVKNYEYGDYDDEQEPDQTKELESNGCCLGQLRKVKIEIGSRFKYSLNLIRFILANSPLLETLTFKVGIGLKQIELPAQLSISRDLLWMKRASQKAQVEFIHSKQ</sequence>
<dbReference type="InterPro" id="IPR036047">
    <property type="entry name" value="F-box-like_dom_sf"/>
</dbReference>
<dbReference type="SUPFAM" id="SSF81383">
    <property type="entry name" value="F-box domain"/>
    <property type="match status" value="1"/>
</dbReference>
<dbReference type="InterPro" id="IPR032675">
    <property type="entry name" value="LRR_dom_sf"/>
</dbReference>
<dbReference type="PANTHER" id="PTHR34145:SF28">
    <property type="entry name" value="F-BOX DOMAIN-CONTAINING PROTEIN"/>
    <property type="match status" value="1"/>
</dbReference>
<proteinExistence type="predicted"/>
<dbReference type="PaxDb" id="3827-XP_004490314.1"/>
<evidence type="ECO:0000259" key="1">
    <source>
        <dbReference type="PROSITE" id="PS50181"/>
    </source>
</evidence>